<reference evidence="1 2" key="1">
    <citation type="journal article" date="2015" name="Genome Announc.">
        <title>Expanding the biotechnology potential of lactobacilli through comparative genomics of 213 strains and associated genera.</title>
        <authorList>
            <person name="Sun Z."/>
            <person name="Harris H.M."/>
            <person name="McCann A."/>
            <person name="Guo C."/>
            <person name="Argimon S."/>
            <person name="Zhang W."/>
            <person name="Yang X."/>
            <person name="Jeffery I.B."/>
            <person name="Cooney J.C."/>
            <person name="Kagawa T.F."/>
            <person name="Liu W."/>
            <person name="Song Y."/>
            <person name="Salvetti E."/>
            <person name="Wrobel A."/>
            <person name="Rasinkangas P."/>
            <person name="Parkhill J."/>
            <person name="Rea M.C."/>
            <person name="O'Sullivan O."/>
            <person name="Ritari J."/>
            <person name="Douillard F.P."/>
            <person name="Paul Ross R."/>
            <person name="Yang R."/>
            <person name="Briner A.E."/>
            <person name="Felis G.E."/>
            <person name="de Vos W.M."/>
            <person name="Barrangou R."/>
            <person name="Klaenhammer T.R."/>
            <person name="Caufield P.W."/>
            <person name="Cui Y."/>
            <person name="Zhang H."/>
            <person name="O'Toole P.W."/>
        </authorList>
    </citation>
    <scope>NUCLEOTIDE SEQUENCE [LARGE SCALE GENOMIC DNA]</scope>
    <source>
        <strain evidence="1 2">DSM 18793</strain>
    </source>
</reference>
<keyword evidence="2" id="KW-1185">Reference proteome</keyword>
<protein>
    <submittedName>
        <fullName evidence="1">Uncharacterized protein</fullName>
    </submittedName>
</protein>
<name>A0A0R1UNW3_9LACO</name>
<proteinExistence type="predicted"/>
<dbReference type="AlphaFoldDB" id="A0A0R1UNW3"/>
<dbReference type="STRING" id="417373.GCA_001570685_00612"/>
<sequence length="100" mass="11413">MWLGTAEKFQAYINKNVQFKNQETDEVFDMISEMLATGEVAGDTKLIVGFDDYQGHDVVVDAMQIDDLETADARKALTLTKTWKIMTVDELLNIFKSKQF</sequence>
<gene>
    <name evidence="1" type="ORF">FC21_GL000012</name>
</gene>
<dbReference type="PATRIC" id="fig|1423742.4.peg.16"/>
<dbReference type="EMBL" id="AZGC01000045">
    <property type="protein sequence ID" value="KRL93258.1"/>
    <property type="molecule type" value="Genomic_DNA"/>
</dbReference>
<comment type="caution">
    <text evidence="1">The sequence shown here is derived from an EMBL/GenBank/DDBJ whole genome shotgun (WGS) entry which is preliminary data.</text>
</comment>
<dbReference type="Proteomes" id="UP000051084">
    <property type="component" value="Unassembled WGS sequence"/>
</dbReference>
<accession>A0A0R1UNW3</accession>
<evidence type="ECO:0000313" key="1">
    <source>
        <dbReference type="EMBL" id="KRL93258.1"/>
    </source>
</evidence>
<organism evidence="1 2">
    <name type="scientific">Limosilactobacillus equigenerosi DSM 18793 = JCM 14505</name>
    <dbReference type="NCBI Taxonomy" id="1423742"/>
    <lineage>
        <taxon>Bacteria</taxon>
        <taxon>Bacillati</taxon>
        <taxon>Bacillota</taxon>
        <taxon>Bacilli</taxon>
        <taxon>Lactobacillales</taxon>
        <taxon>Lactobacillaceae</taxon>
        <taxon>Limosilactobacillus</taxon>
    </lineage>
</organism>
<evidence type="ECO:0000313" key="2">
    <source>
        <dbReference type="Proteomes" id="UP000051084"/>
    </source>
</evidence>